<keyword evidence="6" id="KW-1185">Reference proteome</keyword>
<feature type="repeat" description="PPR" evidence="3">
    <location>
        <begin position="318"/>
        <end position="352"/>
    </location>
</feature>
<proteinExistence type="inferred from homology"/>
<accession>A0ABD3K6Z8</accession>
<dbReference type="Pfam" id="PF20431">
    <property type="entry name" value="E_motif"/>
    <property type="match status" value="1"/>
</dbReference>
<dbReference type="Pfam" id="PF01535">
    <property type="entry name" value="PPR"/>
    <property type="match status" value="4"/>
</dbReference>
<sequence length="625" mass="69805">MITKCSPSSVLFFNLSRVYFKTQNCNRPLRARSALSCAPSRRLHSCSDADSLVSFLILALSKCSSASSCGAVHARVVKSVSYRHGFIGDQLVSKYAEVGCEEHAEKLFDEIPEKDLVSWNSLISGFSRKGCLAKCLYAFRRMRNETFMNPNEVTLVSVISSCADVKALDEGRSIHGLSERLGMLMEVKVVNCLINMYGKCRKLGAACHLFDIMPVRSLVSWNSMIAVYAENVSPMEGISCFKLMRRNGIQPDDATLVALLQACESVGSIRLGESVHCVICRHGFYARMSIVTALLDLYAKTGRLDASCQLFLEIRNPDSIAWTAMLAGYAAHGYGSEAVTLFELMVKKGMKPDHVTFTHLLNACSHSGLVEEGKWYFRTMFEFYGVEPTLDHYSCMVDLLGRSGSLKDAYELIKSMPMEPNSGVWGALLGACRIYRNAELGKEAAEHLIKLDSSDARNYIVLSNIYSAVSLWKDASEMRALMKENCLTRLPGCSYIEHGNKIHQFVVGDRSHPLSHRIYTKLTELIGKIRKAGLAPKTEFVLHDVDEELKEDMINEHCEKLAISFGILVTNPGRTLIVRKNLRICGDCHSFAKIISLIEKRTIIIRDPKRFHHFTGGICSCADYW</sequence>
<dbReference type="FunFam" id="1.25.40.10:FF:000475">
    <property type="entry name" value="Pentatricopeptide repeat-containing protein At5g40410, mitochondrial"/>
    <property type="match status" value="1"/>
</dbReference>
<feature type="repeat" description="PPR" evidence="3">
    <location>
        <begin position="115"/>
        <end position="149"/>
    </location>
</feature>
<dbReference type="InterPro" id="IPR046849">
    <property type="entry name" value="E2_motif"/>
</dbReference>
<dbReference type="NCBIfam" id="TIGR00756">
    <property type="entry name" value="PPR"/>
    <property type="match status" value="3"/>
</dbReference>
<dbReference type="PROSITE" id="PS51375">
    <property type="entry name" value="PPR"/>
    <property type="match status" value="4"/>
</dbReference>
<protein>
    <recommendedName>
        <fullName evidence="4">DYW domain-containing protein</fullName>
    </recommendedName>
</protein>
<dbReference type="Pfam" id="PF13041">
    <property type="entry name" value="PPR_2"/>
    <property type="match status" value="2"/>
</dbReference>
<dbReference type="AlphaFoldDB" id="A0ABD3K6Z8"/>
<dbReference type="PANTHER" id="PTHR47926:SF533">
    <property type="entry name" value="DYW DOMAIN-CONTAINING PROTEIN"/>
    <property type="match status" value="1"/>
</dbReference>
<evidence type="ECO:0000313" key="5">
    <source>
        <dbReference type="EMBL" id="KAL3734334.1"/>
    </source>
</evidence>
<feature type="domain" description="DYW" evidence="4">
    <location>
        <begin position="533"/>
        <end position="625"/>
    </location>
</feature>
<feature type="repeat" description="PPR" evidence="3">
    <location>
        <begin position="353"/>
        <end position="388"/>
    </location>
</feature>
<dbReference type="Pfam" id="PF14432">
    <property type="entry name" value="DYW_deaminase"/>
    <property type="match status" value="1"/>
</dbReference>
<evidence type="ECO:0000259" key="4">
    <source>
        <dbReference type="Pfam" id="PF14432"/>
    </source>
</evidence>
<dbReference type="Gene3D" id="1.25.40.10">
    <property type="entry name" value="Tetratricopeptide repeat domain"/>
    <property type="match status" value="3"/>
</dbReference>
<dbReference type="Proteomes" id="UP001634007">
    <property type="component" value="Unassembled WGS sequence"/>
</dbReference>
<dbReference type="FunFam" id="1.25.40.10:FF:000407">
    <property type="entry name" value="Putative pentatricopeptide repeat-containing protein"/>
    <property type="match status" value="1"/>
</dbReference>
<dbReference type="InterPro" id="IPR032867">
    <property type="entry name" value="DYW_dom"/>
</dbReference>
<evidence type="ECO:0000256" key="2">
    <source>
        <dbReference type="ARBA" id="ARBA00022737"/>
    </source>
</evidence>
<evidence type="ECO:0000313" key="6">
    <source>
        <dbReference type="Proteomes" id="UP001634007"/>
    </source>
</evidence>
<name>A0ABD3K6Z8_EUCGL</name>
<evidence type="ECO:0000256" key="3">
    <source>
        <dbReference type="PROSITE-ProRule" id="PRU00708"/>
    </source>
</evidence>
<dbReference type="PANTHER" id="PTHR47926">
    <property type="entry name" value="PENTATRICOPEPTIDE REPEAT-CONTAINING PROTEIN"/>
    <property type="match status" value="1"/>
</dbReference>
<feature type="repeat" description="PPR" evidence="3">
    <location>
        <begin position="217"/>
        <end position="251"/>
    </location>
</feature>
<gene>
    <name evidence="5" type="ORF">ACJRO7_023649</name>
</gene>
<dbReference type="InterPro" id="IPR046848">
    <property type="entry name" value="E_motif"/>
</dbReference>
<reference evidence="5 6" key="1">
    <citation type="submission" date="2024-11" db="EMBL/GenBank/DDBJ databases">
        <title>Chromosome-level genome assembly of Eucalyptus globulus Labill. provides insights into its genome evolution.</title>
        <authorList>
            <person name="Li X."/>
        </authorList>
    </citation>
    <scope>NUCLEOTIDE SEQUENCE [LARGE SCALE GENOMIC DNA]</scope>
    <source>
        <strain evidence="5">CL2024</strain>
        <tissue evidence="5">Fresh tender leaves</tissue>
    </source>
</reference>
<keyword evidence="2" id="KW-0677">Repeat</keyword>
<comment type="caution">
    <text evidence="5">The sequence shown here is derived from an EMBL/GenBank/DDBJ whole genome shotgun (WGS) entry which is preliminary data.</text>
</comment>
<dbReference type="InterPro" id="IPR046960">
    <property type="entry name" value="PPR_At4g14850-like_plant"/>
</dbReference>
<dbReference type="InterPro" id="IPR011990">
    <property type="entry name" value="TPR-like_helical_dom_sf"/>
</dbReference>
<dbReference type="Pfam" id="PF20430">
    <property type="entry name" value="Eplus_motif"/>
    <property type="match status" value="1"/>
</dbReference>
<dbReference type="EMBL" id="JBJKBG010000006">
    <property type="protein sequence ID" value="KAL3734334.1"/>
    <property type="molecule type" value="Genomic_DNA"/>
</dbReference>
<organism evidence="5 6">
    <name type="scientific">Eucalyptus globulus</name>
    <name type="common">Tasmanian blue gum</name>
    <dbReference type="NCBI Taxonomy" id="34317"/>
    <lineage>
        <taxon>Eukaryota</taxon>
        <taxon>Viridiplantae</taxon>
        <taxon>Streptophyta</taxon>
        <taxon>Embryophyta</taxon>
        <taxon>Tracheophyta</taxon>
        <taxon>Spermatophyta</taxon>
        <taxon>Magnoliopsida</taxon>
        <taxon>eudicotyledons</taxon>
        <taxon>Gunneridae</taxon>
        <taxon>Pentapetalae</taxon>
        <taxon>rosids</taxon>
        <taxon>malvids</taxon>
        <taxon>Myrtales</taxon>
        <taxon>Myrtaceae</taxon>
        <taxon>Myrtoideae</taxon>
        <taxon>Eucalypteae</taxon>
        <taxon>Eucalyptus</taxon>
    </lineage>
</organism>
<comment type="similarity">
    <text evidence="1">Belongs to the PPR family. PCMP-H subfamily.</text>
</comment>
<evidence type="ECO:0000256" key="1">
    <source>
        <dbReference type="ARBA" id="ARBA00006643"/>
    </source>
</evidence>
<dbReference type="InterPro" id="IPR002885">
    <property type="entry name" value="PPR_rpt"/>
</dbReference>